<dbReference type="InterPro" id="IPR013424">
    <property type="entry name" value="Ice-binding_C"/>
</dbReference>
<evidence type="ECO:0000313" key="4">
    <source>
        <dbReference type="EMBL" id="MBB6049983.1"/>
    </source>
</evidence>
<accession>A0A7W9W5W2</accession>
<feature type="signal peptide" evidence="2">
    <location>
        <begin position="1"/>
        <end position="31"/>
    </location>
</feature>
<feature type="domain" description="Ice-binding protein C-terminal" evidence="3">
    <location>
        <begin position="490"/>
        <end position="515"/>
    </location>
</feature>
<proteinExistence type="predicted"/>
<feature type="chain" id="PRO_5031131433" description="Ice-binding protein C-terminal domain-containing protein" evidence="2">
    <location>
        <begin position="32"/>
        <end position="515"/>
    </location>
</feature>
<dbReference type="Pfam" id="PF07589">
    <property type="entry name" value="PEP-CTERM"/>
    <property type="match status" value="1"/>
</dbReference>
<evidence type="ECO:0000256" key="2">
    <source>
        <dbReference type="SAM" id="SignalP"/>
    </source>
</evidence>
<dbReference type="PANTHER" id="PTHR48148:SF3">
    <property type="entry name" value="KERATINOCYTE PROLINE-RICH PROTEIN"/>
    <property type="match status" value="1"/>
</dbReference>
<comment type="caution">
    <text evidence="4">The sequence shown here is derived from an EMBL/GenBank/DDBJ whole genome shotgun (WGS) entry which is preliminary data.</text>
</comment>
<dbReference type="AlphaFoldDB" id="A0A7W9W5W2"/>
<keyword evidence="2" id="KW-0732">Signal</keyword>
<organism evidence="4 5">
    <name type="scientific">Armatimonas rosea</name>
    <dbReference type="NCBI Taxonomy" id="685828"/>
    <lineage>
        <taxon>Bacteria</taxon>
        <taxon>Bacillati</taxon>
        <taxon>Armatimonadota</taxon>
        <taxon>Armatimonadia</taxon>
        <taxon>Armatimonadales</taxon>
        <taxon>Armatimonadaceae</taxon>
        <taxon>Armatimonas</taxon>
    </lineage>
</organism>
<evidence type="ECO:0000256" key="1">
    <source>
        <dbReference type="SAM" id="MobiDB-lite"/>
    </source>
</evidence>
<dbReference type="NCBIfam" id="TIGR02595">
    <property type="entry name" value="PEP_CTERM"/>
    <property type="match status" value="1"/>
</dbReference>
<feature type="compositionally biased region" description="Pro residues" evidence="1">
    <location>
        <begin position="373"/>
        <end position="482"/>
    </location>
</feature>
<evidence type="ECO:0000313" key="5">
    <source>
        <dbReference type="Proteomes" id="UP000520814"/>
    </source>
</evidence>
<dbReference type="EMBL" id="JACHGW010000002">
    <property type="protein sequence ID" value="MBB6049983.1"/>
    <property type="molecule type" value="Genomic_DNA"/>
</dbReference>
<sequence>MSIRVSPLWGRVALLASLGVAPVVLAPAAHATSFFTDLTSGLPDSNAWAADGGVTVGFGENGPQTQATYWDASGTATNLHPAALLGDNSASYALGVAGNRIVGWGYGDNLGGDPHALVWDNGAVTDIHSNTIFGTGYSAATAINTTGDKIVGYGAGVALDLIGNGYSGGRFASVAMRWDNGFQFVLPVRTLSDAGSVISSAAAFGISGNIAVGNGFFDTTSQTSAILWDGITSYRLSNSESKALAVIDGDLGLTAARTVGYSDGQATLWTGVTGSVNLHPGSYLGSNSTSEARAIAGNLIVGDGAGDGTNGLKRALVWKDGQFYDLHTQLGFGADVSSEATAVDSQGYISGNYIVNGVKKGFRVKFETGTSTPPTPAPPAPTPAPTPVPTPIPTPIPTPEPTPLPTPAPTPEPIPTPAPTPEPTPEPIPTPAPTPEPTPEPVPTPAPTPEPTPEPVPNPVPTPEPTPEPLPNPVPNPNPTPDPGTVSPSSVPEPGTIALLILGGGALAQRLRRRK</sequence>
<dbReference type="PANTHER" id="PTHR48148">
    <property type="entry name" value="KERATINOCYTE PROLINE-RICH PROTEIN"/>
    <property type="match status" value="1"/>
</dbReference>
<keyword evidence="5" id="KW-1185">Reference proteome</keyword>
<evidence type="ECO:0000259" key="3">
    <source>
        <dbReference type="Pfam" id="PF07589"/>
    </source>
</evidence>
<reference evidence="4 5" key="1">
    <citation type="submission" date="2020-08" db="EMBL/GenBank/DDBJ databases">
        <title>Genomic Encyclopedia of Type Strains, Phase IV (KMG-IV): sequencing the most valuable type-strain genomes for metagenomic binning, comparative biology and taxonomic classification.</title>
        <authorList>
            <person name="Goeker M."/>
        </authorList>
    </citation>
    <scope>NUCLEOTIDE SEQUENCE [LARGE SCALE GENOMIC DNA]</scope>
    <source>
        <strain evidence="4 5">DSM 23562</strain>
    </source>
</reference>
<dbReference type="Proteomes" id="UP000520814">
    <property type="component" value="Unassembled WGS sequence"/>
</dbReference>
<protein>
    <recommendedName>
        <fullName evidence="3">Ice-binding protein C-terminal domain-containing protein</fullName>
    </recommendedName>
</protein>
<name>A0A7W9W5W2_ARMRO</name>
<gene>
    <name evidence="4" type="ORF">HNQ39_001774</name>
</gene>
<feature type="region of interest" description="Disordered" evidence="1">
    <location>
        <begin position="366"/>
        <end position="496"/>
    </location>
</feature>
<dbReference type="RefSeq" id="WP_184194082.1">
    <property type="nucleotide sequence ID" value="NZ_JACHGW010000002.1"/>
</dbReference>